<keyword evidence="3 6" id="KW-0067">ATP-binding</keyword>
<evidence type="ECO:0000313" key="8">
    <source>
        <dbReference type="RefSeq" id="XP_015175786.1"/>
    </source>
</evidence>
<dbReference type="SUPFAM" id="SSF100950">
    <property type="entry name" value="NagB/RpiA/CoA transferase-like"/>
    <property type="match status" value="1"/>
</dbReference>
<dbReference type="InterPro" id="IPR037171">
    <property type="entry name" value="NagB/RpiA_transferase-like"/>
</dbReference>
<dbReference type="NCBIfam" id="TIGR02727">
    <property type="entry name" value="MTHFS_bact"/>
    <property type="match status" value="1"/>
</dbReference>
<dbReference type="PANTHER" id="PTHR23407">
    <property type="entry name" value="ATPASE INHIBITOR/5-FORMYLTETRAHYDROFOLATE CYCLO-LIGASE"/>
    <property type="match status" value="1"/>
</dbReference>
<dbReference type="PANTHER" id="PTHR23407:SF1">
    <property type="entry name" value="5-FORMYLTETRAHYDROFOLATE CYCLO-LIGASE"/>
    <property type="match status" value="1"/>
</dbReference>
<comment type="cofactor">
    <cofactor evidence="6">
        <name>Mg(2+)</name>
        <dbReference type="ChEBI" id="CHEBI:18420"/>
    </cofactor>
</comment>
<evidence type="ECO:0000256" key="2">
    <source>
        <dbReference type="ARBA" id="ARBA00022741"/>
    </source>
</evidence>
<evidence type="ECO:0000256" key="1">
    <source>
        <dbReference type="ARBA" id="ARBA00010638"/>
    </source>
</evidence>
<organism evidence="7 8">
    <name type="scientific">Polistes dominula</name>
    <name type="common">European paper wasp</name>
    <name type="synonym">Vespa dominula</name>
    <dbReference type="NCBI Taxonomy" id="743375"/>
    <lineage>
        <taxon>Eukaryota</taxon>
        <taxon>Metazoa</taxon>
        <taxon>Ecdysozoa</taxon>
        <taxon>Arthropoda</taxon>
        <taxon>Hexapoda</taxon>
        <taxon>Insecta</taxon>
        <taxon>Pterygota</taxon>
        <taxon>Neoptera</taxon>
        <taxon>Endopterygota</taxon>
        <taxon>Hymenoptera</taxon>
        <taxon>Apocrita</taxon>
        <taxon>Aculeata</taxon>
        <taxon>Vespoidea</taxon>
        <taxon>Vespidae</taxon>
        <taxon>Polistinae</taxon>
        <taxon>Polistini</taxon>
        <taxon>Polistes</taxon>
    </lineage>
</organism>
<comment type="similarity">
    <text evidence="1 6">Belongs to the 5-formyltetrahydrofolate cyclo-ligase family.</text>
</comment>
<evidence type="ECO:0000256" key="6">
    <source>
        <dbReference type="RuleBase" id="RU361279"/>
    </source>
</evidence>
<keyword evidence="6" id="KW-0479">Metal-binding</keyword>
<name>A0ABM1I6E9_POLDO</name>
<dbReference type="EC" id="6.3.3.2" evidence="5 6"/>
<sequence>MQNNMATIKSLKKLLRKEMANVISNITAEEKARQSMKVFEKLKTLPQYQNSQRISIYLSTKDEIDTTFILKDIFKTGKDVFVPRYNGDTMEMVKLLSMDDYDKLPLTKWNIKQPDISEIRENSFQTDGLDLILIPGVAFTYNGKRLGHGKGYYDKFLNYTFEKQLRKPHLIAIAFNEQIIDDIPTTENDVSIDLVITEK</sequence>
<reference evidence="8" key="1">
    <citation type="submission" date="2025-08" db="UniProtKB">
        <authorList>
            <consortium name="RefSeq"/>
        </authorList>
    </citation>
    <scope>IDENTIFICATION</scope>
    <source>
        <tissue evidence="8">Whole body</tissue>
    </source>
</reference>
<dbReference type="PIRSF" id="PIRSF006806">
    <property type="entry name" value="FTHF_cligase"/>
    <property type="match status" value="1"/>
</dbReference>
<dbReference type="InterPro" id="IPR024185">
    <property type="entry name" value="FTHF_cligase-like_sf"/>
</dbReference>
<dbReference type="GeneID" id="107066052"/>
<comment type="catalytic activity">
    <reaction evidence="4 6">
        <text>(6S)-5-formyl-5,6,7,8-tetrahydrofolate + ATP = (6R)-5,10-methenyltetrahydrofolate + ADP + phosphate</text>
        <dbReference type="Rhea" id="RHEA:10488"/>
        <dbReference type="ChEBI" id="CHEBI:30616"/>
        <dbReference type="ChEBI" id="CHEBI:43474"/>
        <dbReference type="ChEBI" id="CHEBI:57455"/>
        <dbReference type="ChEBI" id="CHEBI:57457"/>
        <dbReference type="ChEBI" id="CHEBI:456216"/>
        <dbReference type="EC" id="6.3.3.2"/>
    </reaction>
</comment>
<dbReference type="Proteomes" id="UP000694924">
    <property type="component" value="Unplaced"/>
</dbReference>
<gene>
    <name evidence="8" type="primary">LOC107066052</name>
</gene>
<proteinExistence type="inferred from homology"/>
<dbReference type="Pfam" id="PF01812">
    <property type="entry name" value="5-FTHF_cyc-lig"/>
    <property type="match status" value="1"/>
</dbReference>
<keyword evidence="6" id="KW-0460">Magnesium</keyword>
<dbReference type="InterPro" id="IPR002698">
    <property type="entry name" value="FTHF_cligase"/>
</dbReference>
<protein>
    <recommendedName>
        <fullName evidence="5 6">5-formyltetrahydrofolate cyclo-ligase</fullName>
        <ecNumber evidence="5 6">6.3.3.2</ecNumber>
    </recommendedName>
</protein>
<evidence type="ECO:0000256" key="5">
    <source>
        <dbReference type="ARBA" id="ARBA00038966"/>
    </source>
</evidence>
<evidence type="ECO:0000256" key="4">
    <source>
        <dbReference type="ARBA" id="ARBA00036539"/>
    </source>
</evidence>
<evidence type="ECO:0000256" key="3">
    <source>
        <dbReference type="ARBA" id="ARBA00022840"/>
    </source>
</evidence>
<dbReference type="RefSeq" id="XP_015175786.1">
    <property type="nucleotide sequence ID" value="XM_015320300.1"/>
</dbReference>
<evidence type="ECO:0000313" key="7">
    <source>
        <dbReference type="Proteomes" id="UP000694924"/>
    </source>
</evidence>
<accession>A0ABM1I6E9</accession>
<dbReference type="Gene3D" id="3.40.50.10420">
    <property type="entry name" value="NagB/RpiA/CoA transferase-like"/>
    <property type="match status" value="1"/>
</dbReference>
<keyword evidence="7" id="KW-1185">Reference proteome</keyword>
<keyword evidence="2 6" id="KW-0547">Nucleotide-binding</keyword>